<evidence type="ECO:0000313" key="1">
    <source>
        <dbReference type="EMBL" id="ETO08729.1"/>
    </source>
</evidence>
<dbReference type="AlphaFoldDB" id="X6M469"/>
<reference evidence="1 2" key="1">
    <citation type="journal article" date="2013" name="Curr. Biol.">
        <title>The Genome of the Foraminiferan Reticulomyxa filosa.</title>
        <authorList>
            <person name="Glockner G."/>
            <person name="Hulsmann N."/>
            <person name="Schleicher M."/>
            <person name="Noegel A.A."/>
            <person name="Eichinger L."/>
            <person name="Gallinger C."/>
            <person name="Pawlowski J."/>
            <person name="Sierra R."/>
            <person name="Euteneuer U."/>
            <person name="Pillet L."/>
            <person name="Moustafa A."/>
            <person name="Platzer M."/>
            <person name="Groth M."/>
            <person name="Szafranski K."/>
            <person name="Schliwa M."/>
        </authorList>
    </citation>
    <scope>NUCLEOTIDE SEQUENCE [LARGE SCALE GENOMIC DNA]</scope>
</reference>
<keyword evidence="2" id="KW-1185">Reference proteome</keyword>
<proteinExistence type="predicted"/>
<gene>
    <name evidence="1" type="ORF">RFI_28658</name>
</gene>
<feature type="non-terminal residue" evidence="1">
    <location>
        <position position="159"/>
    </location>
</feature>
<protein>
    <submittedName>
        <fullName evidence="1">Uncharacterized protein</fullName>
    </submittedName>
</protein>
<dbReference type="Proteomes" id="UP000023152">
    <property type="component" value="Unassembled WGS sequence"/>
</dbReference>
<evidence type="ECO:0000313" key="2">
    <source>
        <dbReference type="Proteomes" id="UP000023152"/>
    </source>
</evidence>
<accession>X6M469</accession>
<dbReference type="EMBL" id="ASPP01024756">
    <property type="protein sequence ID" value="ETO08729.1"/>
    <property type="molecule type" value="Genomic_DNA"/>
</dbReference>
<comment type="caution">
    <text evidence="1">The sequence shown here is derived from an EMBL/GenBank/DDBJ whole genome shotgun (WGS) entry which is preliminary data.</text>
</comment>
<sequence length="159" mass="17762">MGNRSTVEKQTEAPVNIDSTPSLNNEIIICGGVNKSDCYSYHMIKNQYKLICSYPEEVTLLGHCVVKLANDKKSANGTTLLSFGGRYKHTLVMKYVSVWGKESNGIAKDCNQWFPFIDKNSNRAVSIGRDEDIYSEVRAVIGGSNNNLLFVMYLPKNID</sequence>
<organism evidence="1 2">
    <name type="scientific">Reticulomyxa filosa</name>
    <dbReference type="NCBI Taxonomy" id="46433"/>
    <lineage>
        <taxon>Eukaryota</taxon>
        <taxon>Sar</taxon>
        <taxon>Rhizaria</taxon>
        <taxon>Retaria</taxon>
        <taxon>Foraminifera</taxon>
        <taxon>Monothalamids</taxon>
        <taxon>Reticulomyxidae</taxon>
        <taxon>Reticulomyxa</taxon>
    </lineage>
</organism>
<name>X6M469_RETFI</name>